<keyword evidence="3" id="KW-1185">Reference proteome</keyword>
<evidence type="ECO:0000313" key="3">
    <source>
        <dbReference type="Proteomes" id="UP001418222"/>
    </source>
</evidence>
<evidence type="ECO:0008006" key="4">
    <source>
        <dbReference type="Google" id="ProtNLM"/>
    </source>
</evidence>
<dbReference type="AlphaFoldDB" id="A0AAP0B9Q6"/>
<organism evidence="2 3">
    <name type="scientific">Platanthera zijinensis</name>
    <dbReference type="NCBI Taxonomy" id="2320716"/>
    <lineage>
        <taxon>Eukaryota</taxon>
        <taxon>Viridiplantae</taxon>
        <taxon>Streptophyta</taxon>
        <taxon>Embryophyta</taxon>
        <taxon>Tracheophyta</taxon>
        <taxon>Spermatophyta</taxon>
        <taxon>Magnoliopsida</taxon>
        <taxon>Liliopsida</taxon>
        <taxon>Asparagales</taxon>
        <taxon>Orchidaceae</taxon>
        <taxon>Orchidoideae</taxon>
        <taxon>Orchideae</taxon>
        <taxon>Orchidinae</taxon>
        <taxon>Platanthera</taxon>
    </lineage>
</organism>
<feature type="compositionally biased region" description="Polar residues" evidence="1">
    <location>
        <begin position="101"/>
        <end position="128"/>
    </location>
</feature>
<accession>A0AAP0B9Q6</accession>
<protein>
    <recommendedName>
        <fullName evidence="4">Gag protein</fullName>
    </recommendedName>
</protein>
<gene>
    <name evidence="2" type="ORF">KSP39_PZI015879</name>
</gene>
<dbReference type="EMBL" id="JBBWWQ010000013">
    <property type="protein sequence ID" value="KAK8933755.1"/>
    <property type="molecule type" value="Genomic_DNA"/>
</dbReference>
<evidence type="ECO:0000256" key="1">
    <source>
        <dbReference type="SAM" id="MobiDB-lite"/>
    </source>
</evidence>
<feature type="region of interest" description="Disordered" evidence="1">
    <location>
        <begin position="86"/>
        <end position="128"/>
    </location>
</feature>
<sequence length="128" mass="14839">MQRFGPSPYENPQGALTKLTQTTSVLNYKTEFEELKNKVPGLDPTFVTNMFISDLQPHIQSQVMIHEPKELDRAFAIARMFEAQHLKYHKPPPSQYKPTPDYNSKPQTWLPTSTNKTRHNTQNNLLKN</sequence>
<proteinExistence type="predicted"/>
<dbReference type="Proteomes" id="UP001418222">
    <property type="component" value="Unassembled WGS sequence"/>
</dbReference>
<evidence type="ECO:0000313" key="2">
    <source>
        <dbReference type="EMBL" id="KAK8933755.1"/>
    </source>
</evidence>
<name>A0AAP0B9Q6_9ASPA</name>
<reference evidence="2 3" key="1">
    <citation type="journal article" date="2022" name="Nat. Plants">
        <title>Genomes of leafy and leafless Platanthera orchids illuminate the evolution of mycoheterotrophy.</title>
        <authorList>
            <person name="Li M.H."/>
            <person name="Liu K.W."/>
            <person name="Li Z."/>
            <person name="Lu H.C."/>
            <person name="Ye Q.L."/>
            <person name="Zhang D."/>
            <person name="Wang J.Y."/>
            <person name="Li Y.F."/>
            <person name="Zhong Z.M."/>
            <person name="Liu X."/>
            <person name="Yu X."/>
            <person name="Liu D.K."/>
            <person name="Tu X.D."/>
            <person name="Liu B."/>
            <person name="Hao Y."/>
            <person name="Liao X.Y."/>
            <person name="Jiang Y.T."/>
            <person name="Sun W.H."/>
            <person name="Chen J."/>
            <person name="Chen Y.Q."/>
            <person name="Ai Y."/>
            <person name="Zhai J.W."/>
            <person name="Wu S.S."/>
            <person name="Zhou Z."/>
            <person name="Hsiao Y.Y."/>
            <person name="Wu W.L."/>
            <person name="Chen Y.Y."/>
            <person name="Lin Y.F."/>
            <person name="Hsu J.L."/>
            <person name="Li C.Y."/>
            <person name="Wang Z.W."/>
            <person name="Zhao X."/>
            <person name="Zhong W.Y."/>
            <person name="Ma X.K."/>
            <person name="Ma L."/>
            <person name="Huang J."/>
            <person name="Chen G.Z."/>
            <person name="Huang M.Z."/>
            <person name="Huang L."/>
            <person name="Peng D.H."/>
            <person name="Luo Y.B."/>
            <person name="Zou S.Q."/>
            <person name="Chen S.P."/>
            <person name="Lan S."/>
            <person name="Tsai W.C."/>
            <person name="Van de Peer Y."/>
            <person name="Liu Z.J."/>
        </authorList>
    </citation>
    <scope>NUCLEOTIDE SEQUENCE [LARGE SCALE GENOMIC DNA]</scope>
    <source>
        <strain evidence="2">Lor287</strain>
    </source>
</reference>
<comment type="caution">
    <text evidence="2">The sequence shown here is derived from an EMBL/GenBank/DDBJ whole genome shotgun (WGS) entry which is preliminary data.</text>
</comment>